<keyword evidence="1" id="KW-0812">Transmembrane</keyword>
<proteinExistence type="predicted"/>
<keyword evidence="2" id="KW-0732">Signal</keyword>
<dbReference type="EMBL" id="OZ019909">
    <property type="protein sequence ID" value="CAK9208821.1"/>
    <property type="molecule type" value="Genomic_DNA"/>
</dbReference>
<organism evidence="3 4">
    <name type="scientific">Sphagnum troendelagicum</name>
    <dbReference type="NCBI Taxonomy" id="128251"/>
    <lineage>
        <taxon>Eukaryota</taxon>
        <taxon>Viridiplantae</taxon>
        <taxon>Streptophyta</taxon>
        <taxon>Embryophyta</taxon>
        <taxon>Bryophyta</taxon>
        <taxon>Sphagnophytina</taxon>
        <taxon>Sphagnopsida</taxon>
        <taxon>Sphagnales</taxon>
        <taxon>Sphagnaceae</taxon>
        <taxon>Sphagnum</taxon>
    </lineage>
</organism>
<protein>
    <recommendedName>
        <fullName evidence="5">Protein TIC 21, chloroplastic</fullName>
    </recommendedName>
</protein>
<dbReference type="Pfam" id="PF12263">
    <property type="entry name" value="DUF3611"/>
    <property type="match status" value="1"/>
</dbReference>
<keyword evidence="1" id="KW-0472">Membrane</keyword>
<name>A0ABP0TZ24_9BRYO</name>
<dbReference type="InterPro" id="IPR022051">
    <property type="entry name" value="DUF3611"/>
</dbReference>
<feature type="transmembrane region" description="Helical" evidence="1">
    <location>
        <begin position="194"/>
        <end position="217"/>
    </location>
</feature>
<feature type="transmembrane region" description="Helical" evidence="1">
    <location>
        <begin position="141"/>
        <end position="161"/>
    </location>
</feature>
<sequence length="273" mass="28846">MAMALLLSPPLLLPRPASLACAQRSSLCSSHSLVLRPSHLQSHQLYARLPSSSLKKRASACVVKVVAEAKEYAAEEPAVSVIDSLDILTERSLVTKRLEQTAAYFKRLGALSFWGQLVCTTVAAVILAFSIFVTGAVTAPATLYLTAAGIAAAFLSVFWSFGYMRLAQRLRATAHDPAKAPPRAQVVKNLRNGVLINILGMGAALLGMQATVGLLVAKALTSSAAPFLQGPTAGYSPVLALDVFLVQASSNTVLSHFLGLVFSLELLRSVSLS</sequence>
<feature type="transmembrane region" description="Helical" evidence="1">
    <location>
        <begin position="113"/>
        <end position="134"/>
    </location>
</feature>
<evidence type="ECO:0000313" key="4">
    <source>
        <dbReference type="Proteomes" id="UP001497512"/>
    </source>
</evidence>
<evidence type="ECO:0008006" key="5">
    <source>
        <dbReference type="Google" id="ProtNLM"/>
    </source>
</evidence>
<evidence type="ECO:0000256" key="1">
    <source>
        <dbReference type="SAM" id="Phobius"/>
    </source>
</evidence>
<keyword evidence="1" id="KW-1133">Transmembrane helix</keyword>
<dbReference type="PANTHER" id="PTHR34548">
    <property type="entry name" value="PROTEIN TIC 21, CHLOROPLASTIC"/>
    <property type="match status" value="1"/>
</dbReference>
<feature type="signal peptide" evidence="2">
    <location>
        <begin position="1"/>
        <end position="22"/>
    </location>
</feature>
<evidence type="ECO:0000256" key="2">
    <source>
        <dbReference type="SAM" id="SignalP"/>
    </source>
</evidence>
<feature type="chain" id="PRO_5047396817" description="Protein TIC 21, chloroplastic" evidence="2">
    <location>
        <begin position="23"/>
        <end position="273"/>
    </location>
</feature>
<gene>
    <name evidence="3" type="ORF">CSSPTR1EN2_LOCUS9375</name>
</gene>
<accession>A0ABP0TZ24</accession>
<evidence type="ECO:0000313" key="3">
    <source>
        <dbReference type="EMBL" id="CAK9208821.1"/>
    </source>
</evidence>
<reference evidence="3" key="1">
    <citation type="submission" date="2024-02" db="EMBL/GenBank/DDBJ databases">
        <authorList>
            <consortium name="ELIXIR-Norway"/>
            <consortium name="Elixir Norway"/>
        </authorList>
    </citation>
    <scope>NUCLEOTIDE SEQUENCE</scope>
</reference>
<dbReference type="Proteomes" id="UP001497512">
    <property type="component" value="Chromosome 17"/>
</dbReference>
<keyword evidence="4" id="KW-1185">Reference proteome</keyword>
<dbReference type="PANTHER" id="PTHR34548:SF2">
    <property type="entry name" value="PROTEIN TIC 21, CHLOROPLASTIC"/>
    <property type="match status" value="1"/>
</dbReference>